<organism evidence="2">
    <name type="scientific">Eutreptiella gymnastica</name>
    <dbReference type="NCBI Taxonomy" id="73025"/>
    <lineage>
        <taxon>Eukaryota</taxon>
        <taxon>Discoba</taxon>
        <taxon>Euglenozoa</taxon>
        <taxon>Euglenida</taxon>
        <taxon>Spirocuta</taxon>
        <taxon>Euglenophyceae</taxon>
        <taxon>Eutreptiales</taxon>
        <taxon>Eutreptiaceae</taxon>
        <taxon>Eutreptiella</taxon>
    </lineage>
</organism>
<evidence type="ECO:0000313" key="2">
    <source>
        <dbReference type="EMBL" id="CAD8998020.1"/>
    </source>
</evidence>
<accession>A0A6U7U943</accession>
<dbReference type="AlphaFoldDB" id="A0A6U7U943"/>
<gene>
    <name evidence="1" type="ORF">EGYM00392_LOCUS9089</name>
    <name evidence="2" type="ORF">EGYM00392_LOCUS9090</name>
</gene>
<name>A0A6U7U943_9EUGL</name>
<sequence length="232" mass="26859">MFGCLVVDTRRRNTSSPSSLWQRPPSSLLPLLLQTDVHTSYLIFAPPPLRYEQGRNYFFDFGSTSFAYEGRKDSLARQLQRFKKYSHVDFDDIFCWEAKINTRPSNYWAEVPPHLIPKMHFYNVPIQSDLDSAMSAVRIIQQVATKRDYVVVKLDIDNNPVETAIMDQVLHSAHLLSLIDELFWEHHVKGSPSQWHHWGDLAHLKGDYANLTSSYKAFLALRQAGIRAHSWV</sequence>
<evidence type="ECO:0000313" key="1">
    <source>
        <dbReference type="EMBL" id="CAD8998019.1"/>
    </source>
</evidence>
<proteinExistence type="predicted"/>
<dbReference type="EMBL" id="HBGA01024345">
    <property type="protein sequence ID" value="CAD8998020.1"/>
    <property type="molecule type" value="Transcribed_RNA"/>
</dbReference>
<reference evidence="2" key="1">
    <citation type="submission" date="2021-01" db="EMBL/GenBank/DDBJ databases">
        <authorList>
            <person name="Corre E."/>
            <person name="Pelletier E."/>
            <person name="Niang G."/>
            <person name="Scheremetjew M."/>
            <person name="Finn R."/>
            <person name="Kale V."/>
            <person name="Holt S."/>
            <person name="Cochrane G."/>
            <person name="Meng A."/>
            <person name="Brown T."/>
            <person name="Cohen L."/>
        </authorList>
    </citation>
    <scope>NUCLEOTIDE SEQUENCE</scope>
    <source>
        <strain evidence="2">NIES-381</strain>
    </source>
</reference>
<dbReference type="EMBL" id="HBGA01024344">
    <property type="protein sequence ID" value="CAD8998019.1"/>
    <property type="molecule type" value="Transcribed_RNA"/>
</dbReference>
<protein>
    <submittedName>
        <fullName evidence="2">Uncharacterized protein</fullName>
    </submittedName>
</protein>